<dbReference type="Proteomes" id="UP001472677">
    <property type="component" value="Unassembled WGS sequence"/>
</dbReference>
<reference evidence="1 2" key="1">
    <citation type="journal article" date="2024" name="G3 (Bethesda)">
        <title>Genome assembly of Hibiscus sabdariffa L. provides insights into metabolisms of medicinal natural products.</title>
        <authorList>
            <person name="Kim T."/>
        </authorList>
    </citation>
    <scope>NUCLEOTIDE SEQUENCE [LARGE SCALE GENOMIC DNA]</scope>
    <source>
        <strain evidence="1">TK-2024</strain>
        <tissue evidence="1">Old leaves</tissue>
    </source>
</reference>
<protein>
    <submittedName>
        <fullName evidence="1">Uncharacterized protein</fullName>
    </submittedName>
</protein>
<dbReference type="PANTHER" id="PTHR46136:SF19">
    <property type="entry name" value="TRANSCRIPTION FACTOR GTE12"/>
    <property type="match status" value="1"/>
</dbReference>
<dbReference type="EMBL" id="JBBPBM010000780">
    <property type="protein sequence ID" value="KAK8491641.1"/>
    <property type="molecule type" value="Genomic_DNA"/>
</dbReference>
<dbReference type="PANTHER" id="PTHR46136">
    <property type="entry name" value="TRANSCRIPTION FACTOR GTE8"/>
    <property type="match status" value="1"/>
</dbReference>
<proteinExistence type="predicted"/>
<evidence type="ECO:0000313" key="1">
    <source>
        <dbReference type="EMBL" id="KAK8491641.1"/>
    </source>
</evidence>
<accession>A0ABR2AES7</accession>
<gene>
    <name evidence="1" type="ORF">V6N12_038641</name>
</gene>
<keyword evidence="2" id="KW-1185">Reference proteome</keyword>
<evidence type="ECO:0000313" key="2">
    <source>
        <dbReference type="Proteomes" id="UP001472677"/>
    </source>
</evidence>
<name>A0ABR2AES7_9ROSI</name>
<comment type="caution">
    <text evidence="1">The sequence shown here is derived from an EMBL/GenBank/DDBJ whole genome shotgun (WGS) entry which is preliminary data.</text>
</comment>
<organism evidence="1 2">
    <name type="scientific">Hibiscus sabdariffa</name>
    <name type="common">roselle</name>
    <dbReference type="NCBI Taxonomy" id="183260"/>
    <lineage>
        <taxon>Eukaryota</taxon>
        <taxon>Viridiplantae</taxon>
        <taxon>Streptophyta</taxon>
        <taxon>Embryophyta</taxon>
        <taxon>Tracheophyta</taxon>
        <taxon>Spermatophyta</taxon>
        <taxon>Magnoliopsida</taxon>
        <taxon>eudicotyledons</taxon>
        <taxon>Gunneridae</taxon>
        <taxon>Pentapetalae</taxon>
        <taxon>rosids</taxon>
        <taxon>malvids</taxon>
        <taxon>Malvales</taxon>
        <taxon>Malvaceae</taxon>
        <taxon>Malvoideae</taxon>
        <taxon>Hibiscus</taxon>
    </lineage>
</organism>
<sequence>MTVFNDKSAKLDDLLFYAKMRSFSWLKASKARVFTPISCCVMTCLQVVDISSWVPPDLGSDAAEGFSTSDKDCRAAMLKSRFADTIFKAQQEAKAVVSMQKMKSSVDTQAFDLKKSAGSTKPEVADRFGDSSKKRPKAVVHTTSIPQCPTIRKEEMRKGATRFSTSDKDLRVALLKSRFADTIFKAQQELKASVDTQGFDLKNSVGSKRRPETVNCVADKSKKRPKVAVHTTSTPRCPTILEEEMRTVCTLLCFLKLRTLSSTLATDAARAERISTSGKDARSAMLKSPFADPMLKDKVQQEMKAVKTLHPTPTIQQQREIVDVDAAEPKAHVDFKQQRDRDRRAAQIALEKMTNTAGIELNLDVQREFEILVGSSSRHY</sequence>
<dbReference type="InterPro" id="IPR052442">
    <property type="entry name" value="Env_Response_Regulator"/>
</dbReference>